<dbReference type="Proteomes" id="UP000023152">
    <property type="component" value="Unassembled WGS sequence"/>
</dbReference>
<dbReference type="InterPro" id="IPR006571">
    <property type="entry name" value="TLDc_dom"/>
</dbReference>
<protein>
    <recommendedName>
        <fullName evidence="1">TLDc domain-containing protein</fullName>
    </recommendedName>
</protein>
<keyword evidence="3" id="KW-1185">Reference proteome</keyword>
<evidence type="ECO:0000313" key="3">
    <source>
        <dbReference type="Proteomes" id="UP000023152"/>
    </source>
</evidence>
<comment type="caution">
    <text evidence="2">The sequence shown here is derived from an EMBL/GenBank/DDBJ whole genome shotgun (WGS) entry which is preliminary data.</text>
</comment>
<dbReference type="AlphaFoldDB" id="X6P742"/>
<sequence>MTYFCFSILSFVYQMRLIRFVHKQIEFSFCKSYFVVLLDKDFYCNFLNVKIDKCKVKRKTSLCGLLQCLRNQQITFENIDLQIQNSDIKESQLRKILNENDASTYELKCDNNDIQILVQSIDEEGIQKIANLDDHKQNISNSLILSLEEKECLLSYLPKGNQSKLSLLYHSSLDGFKTSVFHRKCDKQGHTVTIILNEKQQVFGGYTNVSWGTSNGYSRDECVFLFSLRNPKSISKQKFTIIADQANFATFNSKNHGPTFGKKKIQRL</sequence>
<name>X6P742_RETFI</name>
<proteinExistence type="predicted"/>
<organism evidence="2 3">
    <name type="scientific">Reticulomyxa filosa</name>
    <dbReference type="NCBI Taxonomy" id="46433"/>
    <lineage>
        <taxon>Eukaryota</taxon>
        <taxon>Sar</taxon>
        <taxon>Rhizaria</taxon>
        <taxon>Retaria</taxon>
        <taxon>Foraminifera</taxon>
        <taxon>Monothalamids</taxon>
        <taxon>Reticulomyxidae</taxon>
        <taxon>Reticulomyxa</taxon>
    </lineage>
</organism>
<dbReference type="SMART" id="SM00584">
    <property type="entry name" value="TLDc"/>
    <property type="match status" value="1"/>
</dbReference>
<reference evidence="2 3" key="1">
    <citation type="journal article" date="2013" name="Curr. Biol.">
        <title>The Genome of the Foraminiferan Reticulomyxa filosa.</title>
        <authorList>
            <person name="Glockner G."/>
            <person name="Hulsmann N."/>
            <person name="Schleicher M."/>
            <person name="Noegel A.A."/>
            <person name="Eichinger L."/>
            <person name="Gallinger C."/>
            <person name="Pawlowski J."/>
            <person name="Sierra R."/>
            <person name="Euteneuer U."/>
            <person name="Pillet L."/>
            <person name="Moustafa A."/>
            <person name="Platzer M."/>
            <person name="Groth M."/>
            <person name="Szafranski K."/>
            <person name="Schliwa M."/>
        </authorList>
    </citation>
    <scope>NUCLEOTIDE SEQUENCE [LARGE SCALE GENOMIC DNA]</scope>
</reference>
<feature type="domain" description="TLDc" evidence="1">
    <location>
        <begin position="143"/>
        <end position="268"/>
    </location>
</feature>
<dbReference type="PANTHER" id="PTHR23354">
    <property type="entry name" value="NUCLEOLAR PROTEIN 7/ESTROGEN RECEPTOR COACTIVATOR-RELATED"/>
    <property type="match status" value="1"/>
</dbReference>
<dbReference type="Pfam" id="PF07534">
    <property type="entry name" value="TLD"/>
    <property type="match status" value="1"/>
</dbReference>
<evidence type="ECO:0000313" key="2">
    <source>
        <dbReference type="EMBL" id="ETO34360.1"/>
    </source>
</evidence>
<dbReference type="EMBL" id="ASPP01002638">
    <property type="protein sequence ID" value="ETO34360.1"/>
    <property type="molecule type" value="Genomic_DNA"/>
</dbReference>
<gene>
    <name evidence="2" type="ORF">RFI_02734</name>
</gene>
<accession>X6P742</accession>
<evidence type="ECO:0000259" key="1">
    <source>
        <dbReference type="PROSITE" id="PS51886"/>
    </source>
</evidence>
<dbReference type="OrthoDB" id="25620at2759"/>
<dbReference type="PROSITE" id="PS51886">
    <property type="entry name" value="TLDC"/>
    <property type="match status" value="1"/>
</dbReference>